<dbReference type="OrthoDB" id="6339452at2759"/>
<dbReference type="EMBL" id="OA885972">
    <property type="protein sequence ID" value="CAD7282523.1"/>
    <property type="molecule type" value="Genomic_DNA"/>
</dbReference>
<dbReference type="InterPro" id="IPR009003">
    <property type="entry name" value="Peptidase_S1_PA"/>
</dbReference>
<accession>A0A7R9BYW5</accession>
<dbReference type="PANTHER" id="PTHR24260">
    <property type="match status" value="1"/>
</dbReference>
<evidence type="ECO:0000259" key="2">
    <source>
        <dbReference type="PROSITE" id="PS50240"/>
    </source>
</evidence>
<dbReference type="Gene3D" id="2.40.10.10">
    <property type="entry name" value="Trypsin-like serine proteases"/>
    <property type="match status" value="2"/>
</dbReference>
<dbReference type="SUPFAM" id="SSF50494">
    <property type="entry name" value="Trypsin-like serine proteases"/>
    <property type="match status" value="1"/>
</dbReference>
<dbReference type="PRINTS" id="PR00722">
    <property type="entry name" value="CHYMOTRYPSIN"/>
</dbReference>
<dbReference type="InterPro" id="IPR018114">
    <property type="entry name" value="TRYPSIN_HIS"/>
</dbReference>
<sequence length="300" mass="33534">MGTQNSWMAFFVLAVLSFCMTPCQGIREGDECDLEELGSGTKGVYVESSACSWYNETVTSQEPFCRNQWQRNPVTGRRQPVWKCWVCCRISAFKCSEYRKTWQKMLAESCPCGTQSYCCSATNQFEKKGSDCNDGVSPLIVKGEVARIGQFPHAVALGESYEKKKRLIVSFFCGGSLISEKWVLTAAHCFSAKILTVARLGHQNQDKVNVMDPELDYFIDQEDIRFHPGYSPSAASKYNDIALVKLVQISPNFRGVTFSVNAFPACLSQINPRDVAAEGVKPTVIGWGTTSYCKRKLFFS</sequence>
<dbReference type="InterPro" id="IPR043504">
    <property type="entry name" value="Peptidase_S1_PA_chymotrypsin"/>
</dbReference>
<dbReference type="GO" id="GO:0006508">
    <property type="term" value="P:proteolysis"/>
    <property type="evidence" value="ECO:0007669"/>
    <property type="project" value="InterPro"/>
</dbReference>
<reference evidence="3" key="1">
    <citation type="submission" date="2020-11" db="EMBL/GenBank/DDBJ databases">
        <authorList>
            <person name="Tran Van P."/>
        </authorList>
    </citation>
    <scope>NUCLEOTIDE SEQUENCE</scope>
</reference>
<evidence type="ECO:0000256" key="1">
    <source>
        <dbReference type="SAM" id="SignalP"/>
    </source>
</evidence>
<dbReference type="SMART" id="SM00020">
    <property type="entry name" value="Tryp_SPc"/>
    <property type="match status" value="1"/>
</dbReference>
<gene>
    <name evidence="3" type="ORF">NMOB1V02_LOCUS10145</name>
</gene>
<dbReference type="PROSITE" id="PS50240">
    <property type="entry name" value="TRYPSIN_DOM"/>
    <property type="match status" value="1"/>
</dbReference>
<dbReference type="InterPro" id="IPR051333">
    <property type="entry name" value="CLIP_Serine_Protease"/>
</dbReference>
<dbReference type="Pfam" id="PF00089">
    <property type="entry name" value="Trypsin"/>
    <property type="match status" value="1"/>
</dbReference>
<feature type="domain" description="Peptidase S1" evidence="2">
    <location>
        <begin position="140"/>
        <end position="300"/>
    </location>
</feature>
<organism evidence="3">
    <name type="scientific">Notodromas monacha</name>
    <dbReference type="NCBI Taxonomy" id="399045"/>
    <lineage>
        <taxon>Eukaryota</taxon>
        <taxon>Metazoa</taxon>
        <taxon>Ecdysozoa</taxon>
        <taxon>Arthropoda</taxon>
        <taxon>Crustacea</taxon>
        <taxon>Oligostraca</taxon>
        <taxon>Ostracoda</taxon>
        <taxon>Podocopa</taxon>
        <taxon>Podocopida</taxon>
        <taxon>Cypridocopina</taxon>
        <taxon>Cypridoidea</taxon>
        <taxon>Cyprididae</taxon>
        <taxon>Notodromas</taxon>
    </lineage>
</organism>
<protein>
    <recommendedName>
        <fullName evidence="2">Peptidase S1 domain-containing protein</fullName>
    </recommendedName>
</protein>
<dbReference type="EMBL" id="CAJPEX010003935">
    <property type="protein sequence ID" value="CAG0922675.1"/>
    <property type="molecule type" value="Genomic_DNA"/>
</dbReference>
<dbReference type="PANTHER" id="PTHR24260:SF147">
    <property type="entry name" value="EG:BACR7A4.3 PROTEIN-RELATED"/>
    <property type="match status" value="1"/>
</dbReference>
<dbReference type="PROSITE" id="PS00134">
    <property type="entry name" value="TRYPSIN_HIS"/>
    <property type="match status" value="1"/>
</dbReference>
<dbReference type="AlphaFoldDB" id="A0A7R9BYW5"/>
<dbReference type="InterPro" id="IPR001314">
    <property type="entry name" value="Peptidase_S1A"/>
</dbReference>
<feature type="signal peptide" evidence="1">
    <location>
        <begin position="1"/>
        <end position="25"/>
    </location>
</feature>
<feature type="non-terminal residue" evidence="3">
    <location>
        <position position="1"/>
    </location>
</feature>
<keyword evidence="1" id="KW-0732">Signal</keyword>
<dbReference type="GO" id="GO:0004252">
    <property type="term" value="F:serine-type endopeptidase activity"/>
    <property type="evidence" value="ECO:0007669"/>
    <property type="project" value="InterPro"/>
</dbReference>
<keyword evidence="4" id="KW-1185">Reference proteome</keyword>
<evidence type="ECO:0000313" key="4">
    <source>
        <dbReference type="Proteomes" id="UP000678499"/>
    </source>
</evidence>
<name>A0A7R9BYW5_9CRUS</name>
<dbReference type="InterPro" id="IPR001254">
    <property type="entry name" value="Trypsin_dom"/>
</dbReference>
<proteinExistence type="predicted"/>
<feature type="chain" id="PRO_5036403115" description="Peptidase S1 domain-containing protein" evidence="1">
    <location>
        <begin position="26"/>
        <end position="300"/>
    </location>
</feature>
<dbReference type="Proteomes" id="UP000678499">
    <property type="component" value="Unassembled WGS sequence"/>
</dbReference>
<evidence type="ECO:0000313" key="3">
    <source>
        <dbReference type="EMBL" id="CAD7282523.1"/>
    </source>
</evidence>